<dbReference type="Proteomes" id="UP000469559">
    <property type="component" value="Unassembled WGS sequence"/>
</dbReference>
<keyword evidence="5" id="KW-1185">Reference proteome</keyword>
<comment type="similarity">
    <text evidence="1">Belongs to the zinc-containing alcohol dehydrogenase family.</text>
</comment>
<evidence type="ECO:0000256" key="3">
    <source>
        <dbReference type="SAM" id="SignalP"/>
    </source>
</evidence>
<dbReference type="Gene3D" id="3.90.180.10">
    <property type="entry name" value="Medium-chain alcohol dehydrogenases, catalytic domain"/>
    <property type="match status" value="2"/>
</dbReference>
<dbReference type="SUPFAM" id="SSF50129">
    <property type="entry name" value="GroES-like"/>
    <property type="match status" value="1"/>
</dbReference>
<dbReference type="InterPro" id="IPR047122">
    <property type="entry name" value="Trans-enoyl_RdTase-like"/>
</dbReference>
<dbReference type="AlphaFoldDB" id="A0A8T9BHI8"/>
<accession>A0A8T9BHI8</accession>
<evidence type="ECO:0000256" key="2">
    <source>
        <dbReference type="ARBA" id="ARBA00023002"/>
    </source>
</evidence>
<reference evidence="4 5" key="1">
    <citation type="submission" date="2018-05" db="EMBL/GenBank/DDBJ databases">
        <title>Whole genome sequencing for identification of molecular markers to develop diagnostic detection tools for the regulated plant pathogen Lachnellula willkommii.</title>
        <authorList>
            <person name="Giroux E."/>
            <person name="Bilodeau G."/>
        </authorList>
    </citation>
    <scope>NUCLEOTIDE SEQUENCE [LARGE SCALE GENOMIC DNA]</scope>
    <source>
        <strain evidence="4 5">CBS 203.66</strain>
    </source>
</reference>
<organism evidence="4 5">
    <name type="scientific">Lachnellula arida</name>
    <dbReference type="NCBI Taxonomy" id="1316785"/>
    <lineage>
        <taxon>Eukaryota</taxon>
        <taxon>Fungi</taxon>
        <taxon>Dikarya</taxon>
        <taxon>Ascomycota</taxon>
        <taxon>Pezizomycotina</taxon>
        <taxon>Leotiomycetes</taxon>
        <taxon>Helotiales</taxon>
        <taxon>Lachnaceae</taxon>
        <taxon>Lachnellula</taxon>
    </lineage>
</organism>
<feature type="signal peptide" evidence="3">
    <location>
        <begin position="1"/>
        <end position="19"/>
    </location>
</feature>
<dbReference type="EMBL" id="QGMF01000099">
    <property type="protein sequence ID" value="TVY19570.1"/>
    <property type="molecule type" value="Genomic_DNA"/>
</dbReference>
<keyword evidence="2" id="KW-0560">Oxidoreductase</keyword>
<dbReference type="PANTHER" id="PTHR45348">
    <property type="entry name" value="HYPOTHETICAL OXIDOREDUCTASE (EUROFUNG)"/>
    <property type="match status" value="1"/>
</dbReference>
<feature type="chain" id="PRO_5035865902" evidence="3">
    <location>
        <begin position="20"/>
        <end position="197"/>
    </location>
</feature>
<proteinExistence type="inferred from homology"/>
<name>A0A8T9BHI8_9HELO</name>
<gene>
    <name evidence="4" type="primary">ccsC_1</name>
    <name evidence="4" type="ORF">LARI1_G003392</name>
</gene>
<evidence type="ECO:0000256" key="1">
    <source>
        <dbReference type="ARBA" id="ARBA00008072"/>
    </source>
</evidence>
<dbReference type="Gene3D" id="3.40.50.720">
    <property type="entry name" value="NAD(P)-binding Rossmann-like Domain"/>
    <property type="match status" value="1"/>
</dbReference>
<protein>
    <submittedName>
        <fullName evidence="4">Trans-enoyl reductase</fullName>
    </submittedName>
</protein>
<evidence type="ECO:0000313" key="4">
    <source>
        <dbReference type="EMBL" id="TVY19570.1"/>
    </source>
</evidence>
<keyword evidence="3" id="KW-0732">Signal</keyword>
<comment type="caution">
    <text evidence="4">The sequence shown here is derived from an EMBL/GenBank/DDBJ whole genome shotgun (WGS) entry which is preliminary data.</text>
</comment>
<dbReference type="InterPro" id="IPR011032">
    <property type="entry name" value="GroES-like_sf"/>
</dbReference>
<evidence type="ECO:0000313" key="5">
    <source>
        <dbReference type="Proteomes" id="UP000469559"/>
    </source>
</evidence>
<dbReference type="PANTHER" id="PTHR45348:SF1">
    <property type="entry name" value="TRANS-ENOYL REDUCTASE STHE"/>
    <property type="match status" value="1"/>
</dbReference>
<dbReference type="OrthoDB" id="48317at2759"/>
<dbReference type="GO" id="GO:0016651">
    <property type="term" value="F:oxidoreductase activity, acting on NAD(P)H"/>
    <property type="evidence" value="ECO:0007669"/>
    <property type="project" value="InterPro"/>
</dbReference>
<sequence>MRLCLTWPLIWPLFALLLSLLIPSTPRCSIAVQQLGLFMDTTSPGSLSHSAQTPRVISRSETALGDRVAGAVHGNNSLEPRVGAFAQYVGATAELLLKIPDMMTFEEASTISASWLIVLTMFGAQVALDGEYRREASAADRALSAMIFAATQTLLDNGLIKSRPVRVLADRWAGVIQGVDIIRTGAVSGQKLVVRVD</sequence>